<evidence type="ECO:0000256" key="4">
    <source>
        <dbReference type="ARBA" id="ARBA00023134"/>
    </source>
</evidence>
<evidence type="ECO:0000313" key="8">
    <source>
        <dbReference type="Proteomes" id="UP001153076"/>
    </source>
</evidence>
<dbReference type="Pfam" id="PF00679">
    <property type="entry name" value="EFG_C"/>
    <property type="match status" value="1"/>
</dbReference>
<comment type="similarity">
    <text evidence="1">Belongs to the TRAFAC class translation factor GTPase superfamily. Classic translation factor GTPase family. LepA subfamily.</text>
</comment>
<proteinExistence type="inferred from homology"/>
<keyword evidence="8" id="KW-1185">Reference proteome</keyword>
<evidence type="ECO:0000259" key="5">
    <source>
        <dbReference type="Pfam" id="PF00679"/>
    </source>
</evidence>
<keyword evidence="3" id="KW-0378">Hydrolase</keyword>
<evidence type="ECO:0008006" key="9">
    <source>
        <dbReference type="Google" id="ProtNLM"/>
    </source>
</evidence>
<evidence type="ECO:0000313" key="7">
    <source>
        <dbReference type="EMBL" id="KAJ8433581.1"/>
    </source>
</evidence>
<dbReference type="CDD" id="cd16260">
    <property type="entry name" value="EF4_III"/>
    <property type="match status" value="1"/>
</dbReference>
<dbReference type="PANTHER" id="PTHR43512">
    <property type="entry name" value="TRANSLATION FACTOR GUF1-RELATED"/>
    <property type="match status" value="1"/>
</dbReference>
<dbReference type="InterPro" id="IPR006297">
    <property type="entry name" value="EF-4"/>
</dbReference>
<evidence type="ECO:0000256" key="2">
    <source>
        <dbReference type="ARBA" id="ARBA00022741"/>
    </source>
</evidence>
<dbReference type="Gene3D" id="3.30.70.240">
    <property type="match status" value="1"/>
</dbReference>
<dbReference type="InterPro" id="IPR035654">
    <property type="entry name" value="LepA_IV"/>
</dbReference>
<protein>
    <recommendedName>
        <fullName evidence="9">Ribosomal back-translocase</fullName>
    </recommendedName>
</protein>
<organism evidence="7 8">
    <name type="scientific">Carnegiea gigantea</name>
    <dbReference type="NCBI Taxonomy" id="171969"/>
    <lineage>
        <taxon>Eukaryota</taxon>
        <taxon>Viridiplantae</taxon>
        <taxon>Streptophyta</taxon>
        <taxon>Embryophyta</taxon>
        <taxon>Tracheophyta</taxon>
        <taxon>Spermatophyta</taxon>
        <taxon>Magnoliopsida</taxon>
        <taxon>eudicotyledons</taxon>
        <taxon>Gunneridae</taxon>
        <taxon>Pentapetalae</taxon>
        <taxon>Caryophyllales</taxon>
        <taxon>Cactineae</taxon>
        <taxon>Cactaceae</taxon>
        <taxon>Cactoideae</taxon>
        <taxon>Echinocereeae</taxon>
        <taxon>Carnegiea</taxon>
    </lineage>
</organism>
<dbReference type="Proteomes" id="UP001153076">
    <property type="component" value="Unassembled WGS sequence"/>
</dbReference>
<feature type="domain" description="GTP-binding protein LepA C-terminal" evidence="6">
    <location>
        <begin position="357"/>
        <end position="463"/>
    </location>
</feature>
<accession>A0A9Q1JZ94</accession>
<dbReference type="Pfam" id="PF06421">
    <property type="entry name" value="LepA_C"/>
    <property type="match status" value="1"/>
</dbReference>
<dbReference type="GO" id="GO:0016787">
    <property type="term" value="F:hydrolase activity"/>
    <property type="evidence" value="ECO:0007669"/>
    <property type="project" value="UniProtKB-KW"/>
</dbReference>
<dbReference type="GO" id="GO:0045727">
    <property type="term" value="P:positive regulation of translation"/>
    <property type="evidence" value="ECO:0007669"/>
    <property type="project" value="TreeGrafter"/>
</dbReference>
<dbReference type="AlphaFoldDB" id="A0A9Q1JZ94"/>
<dbReference type="FunFam" id="3.30.70.240:FF:000007">
    <property type="entry name" value="Translation factor GUF1, mitochondrial"/>
    <property type="match status" value="1"/>
</dbReference>
<reference evidence="7" key="1">
    <citation type="submission" date="2022-04" db="EMBL/GenBank/DDBJ databases">
        <title>Carnegiea gigantea Genome sequencing and assembly v2.</title>
        <authorList>
            <person name="Copetti D."/>
            <person name="Sanderson M.J."/>
            <person name="Burquez A."/>
            <person name="Wojciechowski M.F."/>
        </authorList>
    </citation>
    <scope>NUCLEOTIDE SEQUENCE</scope>
    <source>
        <strain evidence="7">SGP5-SGP5p</strain>
        <tissue evidence="7">Aerial part</tissue>
    </source>
</reference>
<dbReference type="SUPFAM" id="SSF54980">
    <property type="entry name" value="EF-G C-terminal domain-like"/>
    <property type="match status" value="2"/>
</dbReference>
<keyword evidence="2" id="KW-0547">Nucleotide-binding</keyword>
<keyword evidence="4" id="KW-0342">GTP-binding</keyword>
<sequence length="465" mass="52931">MSALCEDEEHITNIMANTVKFTWRQIYGSSIMKEFDKPTLLSRGRQHGTPVRRSDRIIIFRGRRGGFKPVKHMVFSGLYPADGSDFEALNHAIERLTCNDASVVVTKETSTALGLGFRCGFLGLLHMDVFHQRLEQEYGAHVISTVPTVPYIFEYSDGRYVGPVMTLCSERRGEQLEYSFIDSQRAFMKYRLPLREIVVDFYDQLKSITSGYASFDYEDSDPRGRLESWGGLFFLRRYREVILFIAMTWYDLTLVGQNTESLVRYQSITISIDSIAPLRLTCSHKVFMVFILKEVPLESVISGALVLWSSVFLLPLGTVDMIESVAGNSCGARSLKSEQRKRFWYKSSDLVKLDVLLNGQPVDAMATIVHNLKAQRVGRQLVEKLKQVIDRQMFEVTIQAAIGSKVIARETISAMRKNVLAKCYGGDVTRKRKLLEKQKEGKKRMKRVGSVDVPQEAFHELLKVS</sequence>
<evidence type="ECO:0000256" key="3">
    <source>
        <dbReference type="ARBA" id="ARBA00022801"/>
    </source>
</evidence>
<dbReference type="OrthoDB" id="1074at2759"/>
<dbReference type="Gene3D" id="3.30.70.870">
    <property type="entry name" value="Elongation Factor G (Translational Gtpase), domain 3"/>
    <property type="match status" value="1"/>
</dbReference>
<dbReference type="InterPro" id="IPR038363">
    <property type="entry name" value="LepA_C_sf"/>
</dbReference>
<dbReference type="FunFam" id="3.30.70.870:FF:000004">
    <property type="entry name" value="Translation factor GUF1, mitochondrial"/>
    <property type="match status" value="1"/>
</dbReference>
<dbReference type="InterPro" id="IPR035647">
    <property type="entry name" value="EFG_III/V"/>
</dbReference>
<feature type="domain" description="Elongation factor EFG" evidence="5">
    <location>
        <begin position="159"/>
        <end position="220"/>
    </location>
</feature>
<dbReference type="InterPro" id="IPR000640">
    <property type="entry name" value="EFG_V-like"/>
</dbReference>
<dbReference type="CDD" id="cd03709">
    <property type="entry name" value="lepA_C"/>
    <property type="match status" value="1"/>
</dbReference>
<dbReference type="PANTHER" id="PTHR43512:SF7">
    <property type="entry name" value="TRANSLATION FACTOR GUF1, MITOCHONDRIAL"/>
    <property type="match status" value="1"/>
</dbReference>
<dbReference type="Gene3D" id="3.30.70.2570">
    <property type="entry name" value="Elongation factor 4, C-terminal domain"/>
    <property type="match status" value="1"/>
</dbReference>
<evidence type="ECO:0000259" key="6">
    <source>
        <dbReference type="Pfam" id="PF06421"/>
    </source>
</evidence>
<comment type="caution">
    <text evidence="7">The sequence shown here is derived from an EMBL/GenBank/DDBJ whole genome shotgun (WGS) entry which is preliminary data.</text>
</comment>
<dbReference type="GO" id="GO:0005525">
    <property type="term" value="F:GTP binding"/>
    <property type="evidence" value="ECO:0007669"/>
    <property type="project" value="UniProtKB-KW"/>
</dbReference>
<name>A0A9Q1JZ94_9CARY</name>
<gene>
    <name evidence="7" type="ORF">Cgig2_012594</name>
</gene>
<dbReference type="EMBL" id="JAKOGI010000529">
    <property type="protein sequence ID" value="KAJ8433581.1"/>
    <property type="molecule type" value="Genomic_DNA"/>
</dbReference>
<dbReference type="GO" id="GO:0097177">
    <property type="term" value="F:mitochondrial ribosome binding"/>
    <property type="evidence" value="ECO:0007669"/>
    <property type="project" value="TreeGrafter"/>
</dbReference>
<dbReference type="GO" id="GO:0005739">
    <property type="term" value="C:mitochondrion"/>
    <property type="evidence" value="ECO:0007669"/>
    <property type="project" value="TreeGrafter"/>
</dbReference>
<evidence type="ECO:0000256" key="1">
    <source>
        <dbReference type="ARBA" id="ARBA00005454"/>
    </source>
</evidence>
<dbReference type="InterPro" id="IPR013842">
    <property type="entry name" value="LepA_CTD"/>
</dbReference>
<dbReference type="FunFam" id="3.30.70.2570:FF:000001">
    <property type="entry name" value="Translation factor GUF1, mitochondrial"/>
    <property type="match status" value="1"/>
</dbReference>